<proteinExistence type="inferred from homology"/>
<dbReference type="OrthoDB" id="7274389at2"/>
<dbReference type="GO" id="GO:0005886">
    <property type="term" value="C:plasma membrane"/>
    <property type="evidence" value="ECO:0007669"/>
    <property type="project" value="UniProtKB-SubCell"/>
</dbReference>
<organism evidence="10 13">
    <name type="scientific">Streptomyces radicis</name>
    <dbReference type="NCBI Taxonomy" id="1750517"/>
    <lineage>
        <taxon>Bacteria</taxon>
        <taxon>Bacillati</taxon>
        <taxon>Actinomycetota</taxon>
        <taxon>Actinomycetes</taxon>
        <taxon>Kitasatosporales</taxon>
        <taxon>Streptomycetaceae</taxon>
        <taxon>Streptomyces</taxon>
    </lineage>
</organism>
<dbReference type="AlphaFoldDB" id="A0A3A9WI62"/>
<feature type="region of interest" description="Disordered" evidence="8">
    <location>
        <begin position="1"/>
        <end position="41"/>
    </location>
</feature>
<keyword evidence="12" id="KW-1185">Reference proteome</keyword>
<name>A0A3A9WI62_9ACTN</name>
<dbReference type="PANTHER" id="PTHR30151:SF20">
    <property type="entry name" value="ABC TRANSPORTER PERMEASE PROTEIN HI_0355-RELATED"/>
    <property type="match status" value="1"/>
</dbReference>
<keyword evidence="5 7" id="KW-1133">Transmembrane helix</keyword>
<reference evidence="12 13" key="1">
    <citation type="submission" date="2018-09" db="EMBL/GenBank/DDBJ databases">
        <title>Streptomyces sp. nov. DS1-2, an endophytic actinomycete isolated from roots of Dendrobium scabrilingue.</title>
        <authorList>
            <person name="Kuncharoen N."/>
            <person name="Kudo T."/>
            <person name="Ohkuma M."/>
            <person name="Yuki M."/>
            <person name="Tanasupawat S."/>
        </authorList>
    </citation>
    <scope>NUCLEOTIDE SEQUENCE [LARGE SCALE GENOMIC DNA]</scope>
    <source>
        <strain evidence="10 13">AZ1-7</strain>
        <strain evidence="11 12">DS1-2</strain>
    </source>
</reference>
<feature type="transmembrane region" description="Helical" evidence="7">
    <location>
        <begin position="206"/>
        <end position="225"/>
    </location>
</feature>
<keyword evidence="2 7" id="KW-0813">Transport</keyword>
<evidence type="ECO:0000313" key="12">
    <source>
        <dbReference type="Proteomes" id="UP000268652"/>
    </source>
</evidence>
<evidence type="ECO:0000313" key="11">
    <source>
        <dbReference type="EMBL" id="RKN27714.1"/>
    </source>
</evidence>
<feature type="transmembrane region" description="Helical" evidence="7">
    <location>
        <begin position="261"/>
        <end position="281"/>
    </location>
</feature>
<sequence>MKSTPIEPRSTAGHEPDAEPNAGAVDTEADTEAERAERQRVADRRSDRRRFLALHGGRLLVGALALLLWQYASGRWVDDFYLSTPTAVAGRLGELISSGELWPHLRMTLLEFGVGLTIGLALGVAIGLGLAFSGIVGQWFYPYVMTLYSLPRVALAPLFIVWFGIGLTSKVVMVVTMVVFVILYNVHEGVRNIDPDLMDMAKSFRASRLATLRWVVFPALTPWLLTALRLAVGLALIGAVIAELVGSSVGLGHYIKLSSNLLDITGVFAGLVVITTVAMIFDHAVGRLGRRLLRYRETHG</sequence>
<feature type="domain" description="ABC transmembrane type-1" evidence="9">
    <location>
        <begin position="105"/>
        <end position="285"/>
    </location>
</feature>
<evidence type="ECO:0000256" key="7">
    <source>
        <dbReference type="RuleBase" id="RU363032"/>
    </source>
</evidence>
<evidence type="ECO:0000256" key="4">
    <source>
        <dbReference type="ARBA" id="ARBA00022692"/>
    </source>
</evidence>
<dbReference type="CDD" id="cd06261">
    <property type="entry name" value="TM_PBP2"/>
    <property type="match status" value="1"/>
</dbReference>
<evidence type="ECO:0000256" key="3">
    <source>
        <dbReference type="ARBA" id="ARBA00022475"/>
    </source>
</evidence>
<evidence type="ECO:0000256" key="8">
    <source>
        <dbReference type="SAM" id="MobiDB-lite"/>
    </source>
</evidence>
<feature type="compositionally biased region" description="Basic and acidic residues" evidence="8">
    <location>
        <begin position="32"/>
        <end position="41"/>
    </location>
</feature>
<keyword evidence="6 7" id="KW-0472">Membrane</keyword>
<evidence type="ECO:0000256" key="1">
    <source>
        <dbReference type="ARBA" id="ARBA00004651"/>
    </source>
</evidence>
<protein>
    <submittedName>
        <fullName evidence="10">ABC transporter permease</fullName>
    </submittedName>
</protein>
<dbReference type="PANTHER" id="PTHR30151">
    <property type="entry name" value="ALKANE SULFONATE ABC TRANSPORTER-RELATED, MEMBRANE SUBUNIT"/>
    <property type="match status" value="1"/>
</dbReference>
<feature type="transmembrane region" description="Helical" evidence="7">
    <location>
        <begin position="153"/>
        <end position="186"/>
    </location>
</feature>
<dbReference type="PROSITE" id="PS50928">
    <property type="entry name" value="ABC_TM1"/>
    <property type="match status" value="1"/>
</dbReference>
<evidence type="ECO:0000313" key="13">
    <source>
        <dbReference type="Proteomes" id="UP000275024"/>
    </source>
</evidence>
<dbReference type="EMBL" id="RBDY01000001">
    <property type="protein sequence ID" value="RKN27714.1"/>
    <property type="molecule type" value="Genomic_DNA"/>
</dbReference>
<gene>
    <name evidence="11" type="ORF">D7318_02185</name>
    <name evidence="10" type="ORF">D7319_00710</name>
</gene>
<dbReference type="EMBL" id="RBDX01000001">
    <property type="protein sequence ID" value="RKN12520.1"/>
    <property type="molecule type" value="Genomic_DNA"/>
</dbReference>
<comment type="similarity">
    <text evidence="7">Belongs to the binding-protein-dependent transport system permease family.</text>
</comment>
<dbReference type="SUPFAM" id="SSF161098">
    <property type="entry name" value="MetI-like"/>
    <property type="match status" value="1"/>
</dbReference>
<dbReference type="Proteomes" id="UP000275024">
    <property type="component" value="Unassembled WGS sequence"/>
</dbReference>
<feature type="transmembrane region" description="Helical" evidence="7">
    <location>
        <begin position="51"/>
        <end position="72"/>
    </location>
</feature>
<evidence type="ECO:0000256" key="5">
    <source>
        <dbReference type="ARBA" id="ARBA00022989"/>
    </source>
</evidence>
<accession>A0A3A9WI62</accession>
<comment type="caution">
    <text evidence="10">The sequence shown here is derived from an EMBL/GenBank/DDBJ whole genome shotgun (WGS) entry which is preliminary data.</text>
</comment>
<keyword evidence="3" id="KW-1003">Cell membrane</keyword>
<dbReference type="Gene3D" id="1.10.3720.10">
    <property type="entry name" value="MetI-like"/>
    <property type="match status" value="1"/>
</dbReference>
<feature type="transmembrane region" description="Helical" evidence="7">
    <location>
        <begin position="232"/>
        <end position="255"/>
    </location>
</feature>
<feature type="transmembrane region" description="Helical" evidence="7">
    <location>
        <begin position="112"/>
        <end position="141"/>
    </location>
</feature>
<evidence type="ECO:0000259" key="9">
    <source>
        <dbReference type="PROSITE" id="PS50928"/>
    </source>
</evidence>
<dbReference type="InterPro" id="IPR035906">
    <property type="entry name" value="MetI-like_sf"/>
</dbReference>
<dbReference type="RefSeq" id="WP_120695073.1">
    <property type="nucleotide sequence ID" value="NZ_RBDX01000001.1"/>
</dbReference>
<dbReference type="Pfam" id="PF00528">
    <property type="entry name" value="BPD_transp_1"/>
    <property type="match status" value="1"/>
</dbReference>
<dbReference type="GO" id="GO:0055085">
    <property type="term" value="P:transmembrane transport"/>
    <property type="evidence" value="ECO:0007669"/>
    <property type="project" value="InterPro"/>
</dbReference>
<keyword evidence="4 7" id="KW-0812">Transmembrane</keyword>
<evidence type="ECO:0000313" key="10">
    <source>
        <dbReference type="EMBL" id="RKN12520.1"/>
    </source>
</evidence>
<evidence type="ECO:0000256" key="2">
    <source>
        <dbReference type="ARBA" id="ARBA00022448"/>
    </source>
</evidence>
<dbReference type="InterPro" id="IPR000515">
    <property type="entry name" value="MetI-like"/>
</dbReference>
<evidence type="ECO:0000256" key="6">
    <source>
        <dbReference type="ARBA" id="ARBA00023136"/>
    </source>
</evidence>
<dbReference type="Proteomes" id="UP000268652">
    <property type="component" value="Unassembled WGS sequence"/>
</dbReference>
<comment type="subcellular location">
    <subcellularLocation>
        <location evidence="1 7">Cell membrane</location>
        <topology evidence="1 7">Multi-pass membrane protein</topology>
    </subcellularLocation>
</comment>